<dbReference type="Pfam" id="PF03734">
    <property type="entry name" value="YkuD"/>
    <property type="match status" value="1"/>
</dbReference>
<dbReference type="GO" id="GO:0004180">
    <property type="term" value="F:carboxypeptidase activity"/>
    <property type="evidence" value="ECO:0007669"/>
    <property type="project" value="UniProtKB-ARBA"/>
</dbReference>
<dbReference type="UniPathway" id="UPA00219"/>
<accession>A0A418SEL0</accession>
<dbReference type="GO" id="GO:0016740">
    <property type="term" value="F:transferase activity"/>
    <property type="evidence" value="ECO:0007669"/>
    <property type="project" value="UniProtKB-KW"/>
</dbReference>
<feature type="active site" description="Nucleophile" evidence="7">
    <location>
        <position position="447"/>
    </location>
</feature>
<evidence type="ECO:0000256" key="4">
    <source>
        <dbReference type="ARBA" id="ARBA00022960"/>
    </source>
</evidence>
<comment type="pathway">
    <text evidence="1 7">Cell wall biogenesis; peptidoglycan biosynthesis.</text>
</comment>
<keyword evidence="3" id="KW-0808">Transferase</keyword>
<feature type="domain" description="L,D-TPase catalytic" evidence="8">
    <location>
        <begin position="296"/>
        <end position="485"/>
    </location>
</feature>
<dbReference type="KEGG" id="palw:PSAL_009730"/>
<evidence type="ECO:0000313" key="9">
    <source>
        <dbReference type="EMBL" id="QPM89747.1"/>
    </source>
</evidence>
<protein>
    <recommendedName>
        <fullName evidence="8">L,D-TPase catalytic domain-containing protein</fullName>
    </recommendedName>
</protein>
<dbReference type="CDD" id="cd16913">
    <property type="entry name" value="YkuD_like"/>
    <property type="match status" value="1"/>
</dbReference>
<name>A0A418SEL0_9RHOB</name>
<dbReference type="InterPro" id="IPR002477">
    <property type="entry name" value="Peptidoglycan-bd-like"/>
</dbReference>
<dbReference type="InterPro" id="IPR045380">
    <property type="entry name" value="LD_TPept_scaffold_dom"/>
</dbReference>
<reference evidence="9 10" key="1">
    <citation type="submission" date="2020-08" db="EMBL/GenBank/DDBJ databases">
        <title>Genome sequence of Rhodobacteraceae bacterium Lw-13e.</title>
        <authorList>
            <person name="Poehlein A."/>
            <person name="Wolter L."/>
            <person name="Daniel R."/>
            <person name="Brinkhoff T."/>
        </authorList>
    </citation>
    <scope>NUCLEOTIDE SEQUENCE [LARGE SCALE GENOMIC DNA]</scope>
    <source>
        <strain evidence="9 10">Lw-13e</strain>
    </source>
</reference>
<keyword evidence="5 7" id="KW-0573">Peptidoglycan synthesis</keyword>
<dbReference type="InterPro" id="IPR038063">
    <property type="entry name" value="Transpep_catalytic_dom"/>
</dbReference>
<dbReference type="EMBL" id="CP060436">
    <property type="protein sequence ID" value="QPM89747.1"/>
    <property type="molecule type" value="Genomic_DNA"/>
</dbReference>
<evidence type="ECO:0000256" key="3">
    <source>
        <dbReference type="ARBA" id="ARBA00022679"/>
    </source>
</evidence>
<dbReference type="PANTHER" id="PTHR41533:SF2">
    <property type="entry name" value="BLR7131 PROTEIN"/>
    <property type="match status" value="1"/>
</dbReference>
<keyword evidence="10" id="KW-1185">Reference proteome</keyword>
<evidence type="ECO:0000313" key="10">
    <source>
        <dbReference type="Proteomes" id="UP000283786"/>
    </source>
</evidence>
<dbReference type="InterPro" id="IPR005490">
    <property type="entry name" value="LD_TPept_cat_dom"/>
</dbReference>
<dbReference type="Pfam" id="PF20142">
    <property type="entry name" value="Scaffold"/>
    <property type="match status" value="1"/>
</dbReference>
<organism evidence="9 10">
    <name type="scientific">Pseudooceanicola algae</name>
    <dbReference type="NCBI Taxonomy" id="1537215"/>
    <lineage>
        <taxon>Bacteria</taxon>
        <taxon>Pseudomonadati</taxon>
        <taxon>Pseudomonadota</taxon>
        <taxon>Alphaproteobacteria</taxon>
        <taxon>Rhodobacterales</taxon>
        <taxon>Paracoccaceae</taxon>
        <taxon>Pseudooceanicola</taxon>
    </lineage>
</organism>
<dbReference type="InterPro" id="IPR036366">
    <property type="entry name" value="PGBDSf"/>
</dbReference>
<dbReference type="InterPro" id="IPR052905">
    <property type="entry name" value="LD-transpeptidase_YkuD-like"/>
</dbReference>
<dbReference type="PROSITE" id="PS52029">
    <property type="entry name" value="LD_TPASE"/>
    <property type="match status" value="1"/>
</dbReference>
<dbReference type="Gene3D" id="1.10.101.10">
    <property type="entry name" value="PGBD-like superfamily/PGBD"/>
    <property type="match status" value="1"/>
</dbReference>
<dbReference type="SUPFAM" id="SSF47090">
    <property type="entry name" value="PGBD-like"/>
    <property type="match status" value="1"/>
</dbReference>
<evidence type="ECO:0000259" key="8">
    <source>
        <dbReference type="PROSITE" id="PS52029"/>
    </source>
</evidence>
<dbReference type="InterPro" id="IPR036365">
    <property type="entry name" value="PGBD-like_sf"/>
</dbReference>
<dbReference type="GO" id="GO:0071555">
    <property type="term" value="P:cell wall organization"/>
    <property type="evidence" value="ECO:0007669"/>
    <property type="project" value="UniProtKB-UniRule"/>
</dbReference>
<evidence type="ECO:0000256" key="6">
    <source>
        <dbReference type="ARBA" id="ARBA00023316"/>
    </source>
</evidence>
<feature type="active site" description="Proton donor/acceptor" evidence="7">
    <location>
        <position position="428"/>
    </location>
</feature>
<evidence type="ECO:0000256" key="2">
    <source>
        <dbReference type="ARBA" id="ARBA00005992"/>
    </source>
</evidence>
<dbReference type="GO" id="GO:0009252">
    <property type="term" value="P:peptidoglycan biosynthetic process"/>
    <property type="evidence" value="ECO:0007669"/>
    <property type="project" value="UniProtKB-UniPathway"/>
</dbReference>
<dbReference type="Proteomes" id="UP000283786">
    <property type="component" value="Chromosome"/>
</dbReference>
<sequence>MTTFSMRQVGGAALLSLTLLAPLAGHAAQDAQVTPRKLAFAEAVSADTDLAAYYRARDFAPIWTGTDTTAMQRRAALIAGMETATAHGLPEGKYNADALIARMQGVQTDADLARMEIALSRIYLDLAGDLATGILAPDKVVPGILREAPVRPAAYYLDGIQSADPAEFVRTLPPQTAEYLGLMKAKFQMQAMVDSGGYGPQVHAEILRPGDSGREVIALRDRLAAMGYLGMSVTATYDATMQAAVAAFQANMGLEQDGVAGPATITQINVPVTERLQSIVVAMERERWLNMPRGDRHVLVNLTDFSARIVDFDQVTFQTRAVIGAKGADRETPEFSDEMEYLMINPTWHVPRSIVVNEYLPKLQQNPNADSQLNIMDSQGRIVPRDAVDWRQFTRANFPFVMKQPPSNSNALGLVKFMFPNKNNIYLHDTPSKSLFQRNVRAFSHGCVRLQDPFDFAYALLAPEVDDPESFFQSKLRSGTETRVDLETHVPVHLIYRTALTSAKGQIEFRDDIYGRDALIWNALAAQGVTLDPVRG</sequence>
<evidence type="ECO:0000256" key="1">
    <source>
        <dbReference type="ARBA" id="ARBA00004752"/>
    </source>
</evidence>
<dbReference type="Pfam" id="PF01471">
    <property type="entry name" value="PG_binding_1"/>
    <property type="match status" value="1"/>
</dbReference>
<comment type="similarity">
    <text evidence="2">Belongs to the YkuD family.</text>
</comment>
<dbReference type="SUPFAM" id="SSF141523">
    <property type="entry name" value="L,D-transpeptidase catalytic domain-like"/>
    <property type="match status" value="1"/>
</dbReference>
<dbReference type="PANTHER" id="PTHR41533">
    <property type="entry name" value="L,D-TRANSPEPTIDASE HI_1667-RELATED"/>
    <property type="match status" value="1"/>
</dbReference>
<keyword evidence="4 7" id="KW-0133">Cell shape</keyword>
<dbReference type="Gene3D" id="2.40.440.10">
    <property type="entry name" value="L,D-transpeptidase catalytic domain-like"/>
    <property type="match status" value="1"/>
</dbReference>
<dbReference type="GO" id="GO:0008360">
    <property type="term" value="P:regulation of cell shape"/>
    <property type="evidence" value="ECO:0007669"/>
    <property type="project" value="UniProtKB-UniRule"/>
</dbReference>
<gene>
    <name evidence="9" type="ORF">PSAL_009730</name>
</gene>
<evidence type="ECO:0000256" key="5">
    <source>
        <dbReference type="ARBA" id="ARBA00022984"/>
    </source>
</evidence>
<proteinExistence type="inferred from homology"/>
<keyword evidence="6 7" id="KW-0961">Cell wall biogenesis/degradation</keyword>
<evidence type="ECO:0000256" key="7">
    <source>
        <dbReference type="PROSITE-ProRule" id="PRU01373"/>
    </source>
</evidence>
<dbReference type="AlphaFoldDB" id="A0A418SEL0"/>